<keyword evidence="7" id="KW-0406">Ion transport</keyword>
<dbReference type="Pfam" id="PF22544">
    <property type="entry name" value="HYDIN_VesB_CFA65-like_Ig"/>
    <property type="match status" value="1"/>
</dbReference>
<feature type="compositionally biased region" description="Basic residues" evidence="10">
    <location>
        <begin position="1"/>
        <end position="12"/>
    </location>
</feature>
<dbReference type="Proteomes" id="UP000317835">
    <property type="component" value="Plasmid pElP_2"/>
</dbReference>
<dbReference type="GO" id="GO:0005737">
    <property type="term" value="C:cytoplasm"/>
    <property type="evidence" value="ECO:0007669"/>
    <property type="project" value="UniProtKB-SubCell"/>
</dbReference>
<feature type="region of interest" description="Disordered" evidence="10">
    <location>
        <begin position="1"/>
        <end position="33"/>
    </location>
</feature>
<evidence type="ECO:0000256" key="7">
    <source>
        <dbReference type="ARBA" id="ARBA00023065"/>
    </source>
</evidence>
<dbReference type="GO" id="GO:0016020">
    <property type="term" value="C:membrane"/>
    <property type="evidence" value="ECO:0007669"/>
    <property type="project" value="InterPro"/>
</dbReference>
<dbReference type="Gene3D" id="2.60.40.10">
    <property type="entry name" value="Immunoglobulins"/>
    <property type="match status" value="1"/>
</dbReference>
<dbReference type="PANTHER" id="PTHR11878:SF65">
    <property type="entry name" value="NA_CA-EXCHANGE PROTEIN, ISOFORM G"/>
    <property type="match status" value="1"/>
</dbReference>
<evidence type="ECO:0000313" key="13">
    <source>
        <dbReference type="Proteomes" id="UP000317835"/>
    </source>
</evidence>
<dbReference type="InterPro" id="IPR013783">
    <property type="entry name" value="Ig-like_fold"/>
</dbReference>
<dbReference type="SUPFAM" id="SSF141072">
    <property type="entry name" value="CalX-like"/>
    <property type="match status" value="2"/>
</dbReference>
<evidence type="ECO:0000256" key="4">
    <source>
        <dbReference type="ARBA" id="ARBA00022729"/>
    </source>
</evidence>
<keyword evidence="3" id="KW-0963">Cytoplasm</keyword>
<evidence type="ECO:0000256" key="5">
    <source>
        <dbReference type="ARBA" id="ARBA00022737"/>
    </source>
</evidence>
<protein>
    <submittedName>
        <fullName evidence="12">Calx-beta domain protein</fullName>
    </submittedName>
</protein>
<keyword evidence="7" id="KW-0813">Transport</keyword>
<comment type="subcellular location">
    <subcellularLocation>
        <location evidence="1">Cell projection</location>
        <location evidence="1">Cilium</location>
    </subcellularLocation>
    <subcellularLocation>
        <location evidence="2">Cytoplasm</location>
    </subcellularLocation>
</comment>
<keyword evidence="6" id="KW-0106">Calcium</keyword>
<keyword evidence="9" id="KW-0966">Cell projection</keyword>
<evidence type="ECO:0000256" key="2">
    <source>
        <dbReference type="ARBA" id="ARBA00004496"/>
    </source>
</evidence>
<dbReference type="KEGG" id="tpla:ElP_73480"/>
<dbReference type="Pfam" id="PF03160">
    <property type="entry name" value="Calx-beta"/>
    <property type="match status" value="1"/>
</dbReference>
<keyword evidence="5" id="KW-0677">Repeat</keyword>
<geneLocation type="plasmid" evidence="13">
    <name>pelp_2</name>
</geneLocation>
<dbReference type="SUPFAM" id="SSF69318">
    <property type="entry name" value="Integrin alpha N-terminal domain"/>
    <property type="match status" value="1"/>
</dbReference>
<evidence type="ECO:0000259" key="11">
    <source>
        <dbReference type="SMART" id="SM00237"/>
    </source>
</evidence>
<evidence type="ECO:0000256" key="8">
    <source>
        <dbReference type="ARBA" id="ARBA00023069"/>
    </source>
</evidence>
<dbReference type="Gene3D" id="2.60.40.2030">
    <property type="match status" value="2"/>
</dbReference>
<dbReference type="SMART" id="SM00237">
    <property type="entry name" value="Calx_beta"/>
    <property type="match status" value="2"/>
</dbReference>
<feature type="domain" description="Calx-beta" evidence="11">
    <location>
        <begin position="679"/>
        <end position="777"/>
    </location>
</feature>
<evidence type="ECO:0000256" key="1">
    <source>
        <dbReference type="ARBA" id="ARBA00004138"/>
    </source>
</evidence>
<keyword evidence="8" id="KW-0969">Cilium</keyword>
<dbReference type="PROSITE" id="PS50194">
    <property type="entry name" value="FILAMIN_REPEAT"/>
    <property type="match status" value="1"/>
</dbReference>
<dbReference type="InterPro" id="IPR053879">
    <property type="entry name" value="HYDIN_VesB_CFA65-like_Ig"/>
</dbReference>
<dbReference type="GO" id="GO:0030001">
    <property type="term" value="P:metal ion transport"/>
    <property type="evidence" value="ECO:0007669"/>
    <property type="project" value="TreeGrafter"/>
</dbReference>
<feature type="domain" description="Calx-beta" evidence="11">
    <location>
        <begin position="574"/>
        <end position="667"/>
    </location>
</feature>
<proteinExistence type="predicted"/>
<dbReference type="InterPro" id="IPR011042">
    <property type="entry name" value="6-blade_b-propeller_TolB-like"/>
</dbReference>
<dbReference type="Gene3D" id="2.40.128.340">
    <property type="match status" value="1"/>
</dbReference>
<dbReference type="SUPFAM" id="SSF50952">
    <property type="entry name" value="Soluble quinoprotein glucose dehydrogenase"/>
    <property type="match status" value="1"/>
</dbReference>
<evidence type="ECO:0000313" key="12">
    <source>
        <dbReference type="EMBL" id="QDV39382.1"/>
    </source>
</evidence>
<dbReference type="GO" id="GO:0007154">
    <property type="term" value="P:cell communication"/>
    <property type="evidence" value="ECO:0007669"/>
    <property type="project" value="InterPro"/>
</dbReference>
<name>A0A518HEX3_9BACT</name>
<dbReference type="InterPro" id="IPR038081">
    <property type="entry name" value="CalX-like_sf"/>
</dbReference>
<dbReference type="InterPro" id="IPR003644">
    <property type="entry name" value="Calx_beta"/>
</dbReference>
<dbReference type="InterPro" id="IPR017868">
    <property type="entry name" value="Filamin/ABP280_repeat-like"/>
</dbReference>
<evidence type="ECO:0000256" key="9">
    <source>
        <dbReference type="ARBA" id="ARBA00023273"/>
    </source>
</evidence>
<gene>
    <name evidence="12" type="ORF">ElP_73480</name>
</gene>
<dbReference type="InterPro" id="IPR011041">
    <property type="entry name" value="Quinoprot_gluc/sorb_DH_b-prop"/>
</dbReference>
<evidence type="ECO:0000256" key="10">
    <source>
        <dbReference type="SAM" id="MobiDB-lite"/>
    </source>
</evidence>
<keyword evidence="4" id="KW-0732">Signal</keyword>
<dbReference type="AlphaFoldDB" id="A0A518HEX3"/>
<dbReference type="EMBL" id="CP036428">
    <property type="protein sequence ID" value="QDV39382.1"/>
    <property type="molecule type" value="Genomic_DNA"/>
</dbReference>
<dbReference type="Gene3D" id="2.120.10.30">
    <property type="entry name" value="TolB, C-terminal domain"/>
    <property type="match status" value="1"/>
</dbReference>
<reference evidence="12 13" key="1">
    <citation type="submission" date="2019-02" db="EMBL/GenBank/DDBJ databases">
        <title>Deep-cultivation of Planctomycetes and their phenomic and genomic characterization uncovers novel biology.</title>
        <authorList>
            <person name="Wiegand S."/>
            <person name="Jogler M."/>
            <person name="Boedeker C."/>
            <person name="Pinto D."/>
            <person name="Vollmers J."/>
            <person name="Rivas-Marin E."/>
            <person name="Kohn T."/>
            <person name="Peeters S.H."/>
            <person name="Heuer A."/>
            <person name="Rast P."/>
            <person name="Oberbeckmann S."/>
            <person name="Bunk B."/>
            <person name="Jeske O."/>
            <person name="Meyerdierks A."/>
            <person name="Storesund J.E."/>
            <person name="Kallscheuer N."/>
            <person name="Luecker S."/>
            <person name="Lage O.M."/>
            <person name="Pohl T."/>
            <person name="Merkel B.J."/>
            <person name="Hornburger P."/>
            <person name="Mueller R.-W."/>
            <person name="Bruemmer F."/>
            <person name="Labrenz M."/>
            <person name="Spormann A.M."/>
            <person name="Op den Camp H."/>
            <person name="Overmann J."/>
            <person name="Amann R."/>
            <person name="Jetten M.S.M."/>
            <person name="Mascher T."/>
            <person name="Medema M.H."/>
            <person name="Devos D.P."/>
            <person name="Kaster A.-K."/>
            <person name="Ovreas L."/>
            <person name="Rohde M."/>
            <person name="Galperin M.Y."/>
            <person name="Jogler C."/>
        </authorList>
    </citation>
    <scope>NUCLEOTIDE SEQUENCE [LARGE SCALE GENOMIC DNA]</scope>
    <source>
        <strain evidence="12 13">ElP</strain>
        <plasmid evidence="13">pelp_2</plasmid>
    </source>
</reference>
<dbReference type="PANTHER" id="PTHR11878">
    <property type="entry name" value="SODIUM/CALCIUM EXCHANGER"/>
    <property type="match status" value="1"/>
</dbReference>
<keyword evidence="13" id="KW-1185">Reference proteome</keyword>
<dbReference type="InterPro" id="IPR051171">
    <property type="entry name" value="CaCA"/>
</dbReference>
<accession>A0A518HEX3</accession>
<organism evidence="12 13">
    <name type="scientific">Tautonia plasticadhaerens</name>
    <dbReference type="NCBI Taxonomy" id="2527974"/>
    <lineage>
        <taxon>Bacteria</taxon>
        <taxon>Pseudomonadati</taxon>
        <taxon>Planctomycetota</taxon>
        <taxon>Planctomycetia</taxon>
        <taxon>Isosphaerales</taxon>
        <taxon>Isosphaeraceae</taxon>
        <taxon>Tautonia</taxon>
    </lineage>
</organism>
<dbReference type="InterPro" id="IPR028994">
    <property type="entry name" value="Integrin_alpha_N"/>
</dbReference>
<evidence type="ECO:0000256" key="3">
    <source>
        <dbReference type="ARBA" id="ARBA00022490"/>
    </source>
</evidence>
<evidence type="ECO:0000256" key="6">
    <source>
        <dbReference type="ARBA" id="ARBA00022837"/>
    </source>
</evidence>
<sequence length="1160" mass="119083">MLRKTPMRRKRRPPDLRLGGGARRVSSKASPSAVRGRRLAPAIEALEGRVLLSLNFDPGVDPSVFRVTTFASGLDYPYGMTQLVDGSLLVATSRPASTSYFNSTGQLLRLSDADGDGVADGPGAVLYGGLPGALTSIERAGDLILVVSSQDGGERISVLRTGASPSDPLRLAGSIRFAIPPGFEHKVFALETRATPGSPGSYDLFFNLGAAENFAATTETVRVSGLIDGTLRGDSLYRVTVSDGPGGLSVSGLTRIASGLRNAAGIAVHPASGDLYFEDNGIDTPSNRIEPLSADELNRVAAADVGGAAEDFGFPSNYTAYRTGTLVGGAGVQPVVAFQPIPDPRTGAESEGPAEIAIAPSAFPPGFNDGVFVGFHGQFNLAGAANEENPVVYYDLGSGDYVHFIRGDSPGVGHLDGLLATADSLFLADLSSVGSIGSGAGSGVIYQIRSLPTPGPDLPEIEVRDGSTIIPDGAGSVSFGATALGSAVSKTFTVSNVGSSPLTLSAPVSVPEGFRLASGFPETVIAPGASTTFSVELTAQGVGTFSGMVSFGNDDADESPFEFSVSGIVTSQPAALPLASIDDITVTEGGRGSTAAVFTVSLSRAAPAPVSIDFSVEDGSARRGTDYRITTTSPLVIPAGRSSGTIAVEVIDDAIDEEEELFSVVLSGGVNAVIDRAEGSATILDDDPPPEVSIGASTASIAERGGQVTVTARSSSASGRAVVIRLDYGGSATLGADYSASQPSITIPSGSTSGTLTLSAVADDRVEGPETIEVRLAAVEAGIPATASPLVVTIIDGRPPGVVADFDGDRRTDFTVYSPAAGDAPGRFSRRLSSGDATTAVDFGNPGDFPIAGDYDGDGIADLAVYGYDPSLGYARFLVRRSSDGSTYSRPFGGPFDFPIAGDYDGDGTTDLAVYGYSPLNGFSRYAVLPSGGSPAVLRPLGGRDDFPVAGDYDGDGRDDFAVFGYSPQDGYSRFGVVFSGGGPTLTFPFGGRDDRPLQGDYDGDGTTDLAVFGYSPDEGFARFGVVSSSGRPTRSIPFGGRDDRPVAGDYDGDGATDLAVYGFSPDNGFARFGVIQSSGAPTITLPAGDARSIGLPPFSGLFRIQDDPGADVSRSSVDVARLSGIEQLMTPGGVELFDGDLDALDMRRRRLTGRSPSRG</sequence>
<keyword evidence="12" id="KW-0614">Plasmid</keyword>
<dbReference type="NCBIfam" id="NF012200">
    <property type="entry name" value="choice_anch_D"/>
    <property type="match status" value="1"/>
</dbReference>